<proteinExistence type="predicted"/>
<comment type="caution">
    <text evidence="2">The sequence shown here is derived from an EMBL/GenBank/DDBJ whole genome shotgun (WGS) entry which is preliminary data.</text>
</comment>
<protein>
    <submittedName>
        <fullName evidence="2">Uncharacterized protein</fullName>
    </submittedName>
</protein>
<evidence type="ECO:0000313" key="3">
    <source>
        <dbReference type="Proteomes" id="UP000235081"/>
    </source>
</evidence>
<dbReference type="Proteomes" id="UP000235081">
    <property type="component" value="Unassembled WGS sequence"/>
</dbReference>
<gene>
    <name evidence="2" type="ORF">CEN46_21915</name>
</gene>
<dbReference type="EMBL" id="NMQE01000727">
    <property type="protein sequence ID" value="PMB18135.1"/>
    <property type="molecule type" value="Genomic_DNA"/>
</dbReference>
<keyword evidence="1" id="KW-0472">Membrane</keyword>
<feature type="transmembrane region" description="Helical" evidence="1">
    <location>
        <begin position="62"/>
        <end position="84"/>
    </location>
</feature>
<evidence type="ECO:0000313" key="2">
    <source>
        <dbReference type="EMBL" id="PMB18135.1"/>
    </source>
</evidence>
<accession>A0A2N6L7S0</accession>
<reference evidence="2 3" key="1">
    <citation type="submission" date="2017-07" db="EMBL/GenBank/DDBJ databases">
        <title>Genomes of Fischerella (Mastigocladus) sp. strains.</title>
        <authorList>
            <person name="Miller S.R."/>
        </authorList>
    </citation>
    <scope>NUCLEOTIDE SEQUENCE [LARGE SCALE GENOMIC DNA]</scope>
    <source>
        <strain evidence="2 3">CCMEE 5318</strain>
    </source>
</reference>
<evidence type="ECO:0000256" key="1">
    <source>
        <dbReference type="SAM" id="Phobius"/>
    </source>
</evidence>
<name>A0A2N6L7S0_9CYAN</name>
<organism evidence="2 3">
    <name type="scientific">Fischerella thermalis CCMEE 5318</name>
    <dbReference type="NCBI Taxonomy" id="2019666"/>
    <lineage>
        <taxon>Bacteria</taxon>
        <taxon>Bacillati</taxon>
        <taxon>Cyanobacteriota</taxon>
        <taxon>Cyanophyceae</taxon>
        <taxon>Nostocales</taxon>
        <taxon>Hapalosiphonaceae</taxon>
        <taxon>Fischerella</taxon>
    </lineage>
</organism>
<sequence>MDWLPSIDLSHLWNWVIAQTPTPTPSPLSTPAKSVNDIELLKSQLEFLKATNGQLGESFNRFVAAMQFTLVVFAFLGGFLAYAVGKNLDDAKKIASQLINREIENKITDLVQSEVESVKRSLQRERVIGSTVVDYYLPSDDTTEPDDCKLLRTRGFAKVRFWNQKRKPKKPVGDIFVLDLINSKLLEGQDFVGLSREDAENKREEKIRNQIDLALNLLDKTTVLVIYIDGFSKEVKTLATRVDYYYVAANTSITLIGIVADSAYVAHGQHNL</sequence>
<keyword evidence="1" id="KW-0812">Transmembrane</keyword>
<keyword evidence="1" id="KW-1133">Transmembrane helix</keyword>
<dbReference type="AlphaFoldDB" id="A0A2N6L7S0"/>